<reference evidence="2 3" key="1">
    <citation type="submission" date="2015-11" db="EMBL/GenBank/DDBJ databases">
        <title>Permanent draft genome of Psychrobacter piscatorii LQ58.</title>
        <authorList>
            <person name="Zhou M."/>
            <person name="Dong B."/>
            <person name="Liu Q."/>
        </authorList>
    </citation>
    <scope>NUCLEOTIDE SEQUENCE [LARGE SCALE GENOMIC DNA]</scope>
    <source>
        <strain evidence="2 3">LQ58</strain>
    </source>
</reference>
<evidence type="ECO:0008006" key="4">
    <source>
        <dbReference type="Google" id="ProtNLM"/>
    </source>
</evidence>
<sequence length="90" mass="9581">MTAIDLKPPTLIALEKAIKRAGGQAELSVKIGLERTSSNVGVMVSRDKKASAKYVAKISLATGVPCHELRPDIFPTPEPANDPSNQQELA</sequence>
<dbReference type="STRING" id="554343.AS194_03935"/>
<evidence type="ECO:0000256" key="1">
    <source>
        <dbReference type="SAM" id="MobiDB-lite"/>
    </source>
</evidence>
<evidence type="ECO:0000313" key="2">
    <source>
        <dbReference type="EMBL" id="KRU23527.1"/>
    </source>
</evidence>
<dbReference type="AlphaFoldDB" id="A0A0T6DV40"/>
<proteinExistence type="predicted"/>
<dbReference type="Proteomes" id="UP000051202">
    <property type="component" value="Unassembled WGS sequence"/>
</dbReference>
<dbReference type="EMBL" id="LNDJ01000013">
    <property type="protein sequence ID" value="KRU23527.1"/>
    <property type="molecule type" value="Genomic_DNA"/>
</dbReference>
<comment type="caution">
    <text evidence="2">The sequence shown here is derived from an EMBL/GenBank/DDBJ whole genome shotgun (WGS) entry which is preliminary data.</text>
</comment>
<gene>
    <name evidence="2" type="ORF">AS194_03935</name>
</gene>
<protein>
    <recommendedName>
        <fullName evidence="4">Transcriptional regulator</fullName>
    </recommendedName>
</protein>
<name>A0A0T6DV40_9GAMM</name>
<keyword evidence="3" id="KW-1185">Reference proteome</keyword>
<feature type="region of interest" description="Disordered" evidence="1">
    <location>
        <begin position="69"/>
        <end position="90"/>
    </location>
</feature>
<dbReference type="InterPro" id="IPR031856">
    <property type="entry name" value="YdaS_toxin-like"/>
</dbReference>
<dbReference type="RefSeq" id="WP_058023686.1">
    <property type="nucleotide sequence ID" value="NZ_LNDJ01000013.1"/>
</dbReference>
<accession>A0A0T6DV40</accession>
<dbReference type="GO" id="GO:0003677">
    <property type="term" value="F:DNA binding"/>
    <property type="evidence" value="ECO:0007669"/>
    <property type="project" value="InterPro"/>
</dbReference>
<dbReference type="InterPro" id="IPR010982">
    <property type="entry name" value="Lambda_DNA-bd_dom_sf"/>
</dbReference>
<dbReference type="Pfam" id="PF15943">
    <property type="entry name" value="YdaS_toxin"/>
    <property type="match status" value="1"/>
</dbReference>
<evidence type="ECO:0000313" key="3">
    <source>
        <dbReference type="Proteomes" id="UP000051202"/>
    </source>
</evidence>
<dbReference type="Gene3D" id="1.10.260.40">
    <property type="entry name" value="lambda repressor-like DNA-binding domains"/>
    <property type="match status" value="1"/>
</dbReference>
<organism evidence="2 3">
    <name type="scientific">Psychrobacter piscatorii</name>
    <dbReference type="NCBI Taxonomy" id="554343"/>
    <lineage>
        <taxon>Bacteria</taxon>
        <taxon>Pseudomonadati</taxon>
        <taxon>Pseudomonadota</taxon>
        <taxon>Gammaproteobacteria</taxon>
        <taxon>Moraxellales</taxon>
        <taxon>Moraxellaceae</taxon>
        <taxon>Psychrobacter</taxon>
    </lineage>
</organism>